<evidence type="ECO:0000256" key="1">
    <source>
        <dbReference type="SAM" id="SignalP"/>
    </source>
</evidence>
<feature type="chain" id="PRO_5013268458" evidence="1">
    <location>
        <begin position="21"/>
        <end position="143"/>
    </location>
</feature>
<gene>
    <name evidence="2" type="ORF">SAMN05443549_102426</name>
</gene>
<keyword evidence="1" id="KW-0732">Signal</keyword>
<dbReference type="STRING" id="468056.SAMN05443549_102426"/>
<reference evidence="3" key="1">
    <citation type="submission" date="2016-11" db="EMBL/GenBank/DDBJ databases">
        <authorList>
            <person name="Varghese N."/>
            <person name="Submissions S."/>
        </authorList>
    </citation>
    <scope>NUCLEOTIDE SEQUENCE [LARGE SCALE GENOMIC DNA]</scope>
    <source>
        <strain evidence="3">DSM 19978</strain>
    </source>
</reference>
<accession>A0A1M5HXP3</accession>
<dbReference type="OrthoDB" id="680248at2"/>
<evidence type="ECO:0000313" key="2">
    <source>
        <dbReference type="EMBL" id="SHG20642.1"/>
    </source>
</evidence>
<dbReference type="RefSeq" id="WP_073369481.1">
    <property type="nucleotide sequence ID" value="NZ_FQWB01000002.1"/>
</dbReference>
<dbReference type="EMBL" id="FQWB01000002">
    <property type="protein sequence ID" value="SHG20642.1"/>
    <property type="molecule type" value="Genomic_DNA"/>
</dbReference>
<dbReference type="AlphaFoldDB" id="A0A1M5HXP3"/>
<organism evidence="2 3">
    <name type="scientific">Flavobacterium fluvii</name>
    <dbReference type="NCBI Taxonomy" id="468056"/>
    <lineage>
        <taxon>Bacteria</taxon>
        <taxon>Pseudomonadati</taxon>
        <taxon>Bacteroidota</taxon>
        <taxon>Flavobacteriia</taxon>
        <taxon>Flavobacteriales</taxon>
        <taxon>Flavobacteriaceae</taxon>
        <taxon>Flavobacterium</taxon>
    </lineage>
</organism>
<keyword evidence="3" id="KW-1185">Reference proteome</keyword>
<proteinExistence type="predicted"/>
<dbReference type="Proteomes" id="UP000184516">
    <property type="component" value="Unassembled WGS sequence"/>
</dbReference>
<name>A0A1M5HXP3_9FLAO</name>
<evidence type="ECO:0000313" key="3">
    <source>
        <dbReference type="Proteomes" id="UP000184516"/>
    </source>
</evidence>
<protein>
    <submittedName>
        <fullName evidence="2">Uncharacterized protein</fullName>
    </submittedName>
</protein>
<sequence>MKKLLLVAVLFLGVSLTSFAQQKAKKEVTITAKKVAKTRGQNPNIKKDFVCDAPDVPVAKPEKSRGAGDNCDLKFDNWTGYDVKVYVDGYFKGWVLAWSNGSVTVGGGYTTVYCITAGGTLEWSDKGNCEASYTYKLSADNAN</sequence>
<feature type="signal peptide" evidence="1">
    <location>
        <begin position="1"/>
        <end position="20"/>
    </location>
</feature>